<accession>A0A846ZPS3</accession>
<comment type="caution">
    <text evidence="2">The sequence shown here is derived from an EMBL/GenBank/DDBJ whole genome shotgun (WGS) entry which is preliminary data.</text>
</comment>
<reference evidence="2 3" key="1">
    <citation type="journal article" date="2017" name="Int. J. Syst. Evol. Microbiol.">
        <title>Oleiagrimonas citrea sp. nov., a marine bacterium isolated from tidal flat sediment and emended description of the genus Oleiagrimonas Fang et al. 2015 and Oleiagrimonas soli.</title>
        <authorList>
            <person name="Yang S.H."/>
            <person name="Seo H.S."/>
            <person name="Seong C.N."/>
            <person name="Kwon K.K."/>
        </authorList>
    </citation>
    <scope>NUCLEOTIDE SEQUENCE [LARGE SCALE GENOMIC DNA]</scope>
    <source>
        <strain evidence="2 3">MEBiC09124</strain>
    </source>
</reference>
<gene>
    <name evidence="2" type="ORF">HF690_11535</name>
</gene>
<proteinExistence type="predicted"/>
<name>A0A846ZPS3_9GAMM</name>
<sequence length="85" mass="9935">MSTLSRRDRARQQAHMWQRLAEQCRRCGDHDLEHDARMLARRYQRLIEDDMSDASFTTPTTESCSNRAPASLSQRSGHRSLRECV</sequence>
<feature type="compositionally biased region" description="Polar residues" evidence="1">
    <location>
        <begin position="54"/>
        <end position="75"/>
    </location>
</feature>
<evidence type="ECO:0000313" key="3">
    <source>
        <dbReference type="Proteomes" id="UP000541636"/>
    </source>
</evidence>
<dbReference type="AlphaFoldDB" id="A0A846ZPS3"/>
<organism evidence="2 3">
    <name type="scientific">Oleiagrimonas citrea</name>
    <dbReference type="NCBI Taxonomy" id="1665687"/>
    <lineage>
        <taxon>Bacteria</taxon>
        <taxon>Pseudomonadati</taxon>
        <taxon>Pseudomonadota</taxon>
        <taxon>Gammaproteobacteria</taxon>
        <taxon>Lysobacterales</taxon>
        <taxon>Rhodanobacteraceae</taxon>
        <taxon>Oleiagrimonas</taxon>
    </lineage>
</organism>
<evidence type="ECO:0000313" key="2">
    <source>
        <dbReference type="EMBL" id="NKZ39580.1"/>
    </source>
</evidence>
<keyword evidence="3" id="KW-1185">Reference proteome</keyword>
<protein>
    <submittedName>
        <fullName evidence="2">Uncharacterized protein</fullName>
    </submittedName>
</protein>
<dbReference type="Proteomes" id="UP000541636">
    <property type="component" value="Unassembled WGS sequence"/>
</dbReference>
<evidence type="ECO:0000256" key="1">
    <source>
        <dbReference type="SAM" id="MobiDB-lite"/>
    </source>
</evidence>
<dbReference type="EMBL" id="JAAZQD010000004">
    <property type="protein sequence ID" value="NKZ39580.1"/>
    <property type="molecule type" value="Genomic_DNA"/>
</dbReference>
<feature type="region of interest" description="Disordered" evidence="1">
    <location>
        <begin position="51"/>
        <end position="85"/>
    </location>
</feature>
<dbReference type="RefSeq" id="WP_168609537.1">
    <property type="nucleotide sequence ID" value="NZ_JAAZQD010000004.1"/>
</dbReference>